<evidence type="ECO:0000256" key="7">
    <source>
        <dbReference type="ARBA" id="ARBA00023157"/>
    </source>
</evidence>
<dbReference type="Pfam" id="PF00041">
    <property type="entry name" value="fn3"/>
    <property type="match status" value="2"/>
</dbReference>
<evidence type="ECO:0000256" key="3">
    <source>
        <dbReference type="ARBA" id="ARBA00022729"/>
    </source>
</evidence>
<dbReference type="FunCoup" id="A0A5N4AFM9">
    <property type="interactions" value="270"/>
</dbReference>
<dbReference type="GO" id="GO:0030154">
    <property type="term" value="P:cell differentiation"/>
    <property type="evidence" value="ECO:0007669"/>
    <property type="project" value="UniProtKB-ARBA"/>
</dbReference>
<dbReference type="InterPro" id="IPR013098">
    <property type="entry name" value="Ig_I-set"/>
</dbReference>
<feature type="domain" description="Ig-like" evidence="11">
    <location>
        <begin position="235"/>
        <end position="321"/>
    </location>
</feature>
<proteinExistence type="predicted"/>
<comment type="caution">
    <text evidence="13">The sequence shown here is derived from an EMBL/GenBank/DDBJ whole genome shotgun (WGS) entry which is preliminary data.</text>
</comment>
<dbReference type="Gene3D" id="2.60.40.10">
    <property type="entry name" value="Immunoglobulins"/>
    <property type="match status" value="8"/>
</dbReference>
<feature type="domain" description="Ig-like" evidence="11">
    <location>
        <begin position="41"/>
        <end position="136"/>
    </location>
</feature>
<name>A0A5N4AFM9_PHOPY</name>
<evidence type="ECO:0000256" key="8">
    <source>
        <dbReference type="ARBA" id="ARBA00023319"/>
    </source>
</evidence>
<evidence type="ECO:0000256" key="6">
    <source>
        <dbReference type="ARBA" id="ARBA00023136"/>
    </source>
</evidence>
<evidence type="ECO:0008006" key="15">
    <source>
        <dbReference type="Google" id="ProtNLM"/>
    </source>
</evidence>
<keyword evidence="8" id="KW-0393">Immunoglobulin domain</keyword>
<dbReference type="InterPro" id="IPR003598">
    <property type="entry name" value="Ig_sub2"/>
</dbReference>
<evidence type="ECO:0000259" key="12">
    <source>
        <dbReference type="PROSITE" id="PS50853"/>
    </source>
</evidence>
<dbReference type="SMART" id="SM00409">
    <property type="entry name" value="IG"/>
    <property type="match status" value="5"/>
</dbReference>
<dbReference type="InterPro" id="IPR007110">
    <property type="entry name" value="Ig-like_dom"/>
</dbReference>
<feature type="region of interest" description="Disordered" evidence="9">
    <location>
        <begin position="965"/>
        <end position="991"/>
    </location>
</feature>
<feature type="domain" description="Ig-like" evidence="11">
    <location>
        <begin position="423"/>
        <end position="514"/>
    </location>
</feature>
<evidence type="ECO:0000256" key="1">
    <source>
        <dbReference type="ARBA" id="ARBA00004167"/>
    </source>
</evidence>
<sequence length="1114" mass="122873">MRYKSVVEVVCNVKTSQSSLFAQLAKYNLMNLFVSGQYRSPRITEHPSDIIVAKNEPVTLNCKAEGRPEPSVEWFKDGEPVRTSPVDNKSHRVLLPSGSLFFLRTVSSKKEQDGGVYWCVARNIAGIAVSRNATLQVAVLRDEFRVMPTDTLVAAGETALLQCGPPKGNPEPSVIWKRDGKTIDVDSKRVRVVDGGNLLINDVRQYDEGRYQCVAHNLVGHKETPVVLLTVHVKPTFNKEPHDVVALVGQKITFSCSVDGEPKPKVLWRKDHGKIPIGRAQILEDKSLQIQNVQSSDEGLYVCDAENLVGTISTKASLLVNSPPTFIEQPQDQKVSLNGFVEFHCKATGNPPPSTFWSREGSQVLMFPENSYGRMQVNQVGTLKIREVQREDSGFIACSALSVAGSKSSRAFLRVISVADLPPPIIQIGPSNQTLPLHSMVTLYCKASCTDGTQPKTRWLKNGRFLDNSSLPKRYTMHVTGTLDIDDLQSDDSAMYTCSATAESGESTWSASLNVVPGSSSSLHRSPDPSTFPLAPNQPRVLNTTESTVSLAWDIRDEDLHLIGYTIEYWSPDLQSGWVTAAHRVPDPYTVVRNLKPDSSYVFLVRAENSHGLSSASEVSKEARTLVNSLTHSEIDNARNALSTNTVELWDAKALSSNSVKLVWNLSATNYVEGVYVRFREVVGGLTNYDIVKVLDLQSRSYQVSNLKKFTKYEFFVTPFFKLVEGQPSNTRISQTFEDVPSAPPDNIVFEIYNDSAAWVRWSSPPSQHHNGIIIGYKLQVKGGLLRTVTINSNTTSLLISNLTKSHMYSVKVAGLTQAGLGPFSNSVPLSLIQSHNSRPLDGLVPFIEQTWFVVLLSVLLLSLLAGIAGFIYIKRKRTLAKQLGHLNVPISNGNQMNTKESLWIDRGWRAGDSDKDSSLPLSPPIADYAEVDTKNLSTFYNRSSPDTPTPYATTMLLPPPPSWTELIPPPPSHPPPECPRENPPIPPPRTGSNYGSTGAYTCYAMHLPNRIPPHSKPNSYNNLDNQWSLASGSSGRRSNNHKGRCHIPHNCDKIWGQYYRWDEGDADVDTDVHSCSSSHDTTCSCSGSSCLYVEAGPSTTGKLMGQCQIKQFT</sequence>
<dbReference type="GO" id="GO:0007399">
    <property type="term" value="P:nervous system development"/>
    <property type="evidence" value="ECO:0007669"/>
    <property type="project" value="UniProtKB-ARBA"/>
</dbReference>
<evidence type="ECO:0000256" key="4">
    <source>
        <dbReference type="ARBA" id="ARBA00022737"/>
    </source>
</evidence>
<evidence type="ECO:0000256" key="5">
    <source>
        <dbReference type="ARBA" id="ARBA00022989"/>
    </source>
</evidence>
<dbReference type="FunFam" id="2.60.40.10:FF:000189">
    <property type="entry name" value="Neogenin isoform 3"/>
    <property type="match status" value="1"/>
</dbReference>
<protein>
    <recommendedName>
        <fullName evidence="15">Roundabout</fullName>
    </recommendedName>
</protein>
<dbReference type="PANTHER" id="PTHR44170:SF60">
    <property type="entry name" value="ROUNDABOUT HOMOLOG 1"/>
    <property type="match status" value="1"/>
</dbReference>
<organism evidence="13 14">
    <name type="scientific">Photinus pyralis</name>
    <name type="common">Common eastern firefly</name>
    <name type="synonym">Lampyris pyralis</name>
    <dbReference type="NCBI Taxonomy" id="7054"/>
    <lineage>
        <taxon>Eukaryota</taxon>
        <taxon>Metazoa</taxon>
        <taxon>Ecdysozoa</taxon>
        <taxon>Arthropoda</taxon>
        <taxon>Hexapoda</taxon>
        <taxon>Insecta</taxon>
        <taxon>Pterygota</taxon>
        <taxon>Neoptera</taxon>
        <taxon>Endopterygota</taxon>
        <taxon>Coleoptera</taxon>
        <taxon>Polyphaga</taxon>
        <taxon>Elateriformia</taxon>
        <taxon>Elateroidea</taxon>
        <taxon>Lampyridae</taxon>
        <taxon>Lampyrinae</taxon>
        <taxon>Photinus</taxon>
    </lineage>
</organism>
<keyword evidence="14" id="KW-1185">Reference proteome</keyword>
<feature type="domain" description="Ig-like" evidence="11">
    <location>
        <begin position="324"/>
        <end position="417"/>
    </location>
</feature>
<dbReference type="Pfam" id="PF13927">
    <property type="entry name" value="Ig_3"/>
    <property type="match status" value="3"/>
</dbReference>
<dbReference type="InterPro" id="IPR036116">
    <property type="entry name" value="FN3_sf"/>
</dbReference>
<evidence type="ECO:0000313" key="14">
    <source>
        <dbReference type="Proteomes" id="UP000327044"/>
    </source>
</evidence>
<dbReference type="GO" id="GO:0009653">
    <property type="term" value="P:anatomical structure morphogenesis"/>
    <property type="evidence" value="ECO:0007669"/>
    <property type="project" value="UniProtKB-ARBA"/>
</dbReference>
<dbReference type="GO" id="GO:0098609">
    <property type="term" value="P:cell-cell adhesion"/>
    <property type="evidence" value="ECO:0007669"/>
    <property type="project" value="TreeGrafter"/>
</dbReference>
<keyword evidence="6 10" id="KW-0472">Membrane</keyword>
<keyword evidence="3" id="KW-0732">Signal</keyword>
<keyword evidence="5 10" id="KW-1133">Transmembrane helix</keyword>
<accession>A0A5N4AFM9</accession>
<reference evidence="13 14" key="1">
    <citation type="journal article" date="2018" name="Elife">
        <title>Firefly genomes illuminate parallel origins of bioluminescence in beetles.</title>
        <authorList>
            <person name="Fallon T.R."/>
            <person name="Lower S.E."/>
            <person name="Chang C.H."/>
            <person name="Bessho-Uehara M."/>
            <person name="Martin G.J."/>
            <person name="Bewick A.J."/>
            <person name="Behringer M."/>
            <person name="Debat H.J."/>
            <person name="Wong I."/>
            <person name="Day J.C."/>
            <person name="Suvorov A."/>
            <person name="Silva C.J."/>
            <person name="Stanger-Hall K.F."/>
            <person name="Hall D.W."/>
            <person name="Schmitz R.J."/>
            <person name="Nelson D.R."/>
            <person name="Lewis S.M."/>
            <person name="Shigenobu S."/>
            <person name="Bybee S.M."/>
            <person name="Larracuente A.M."/>
            <person name="Oba Y."/>
            <person name="Weng J.K."/>
        </authorList>
    </citation>
    <scope>NUCLEOTIDE SEQUENCE [LARGE SCALE GENOMIC DNA]</scope>
    <source>
        <strain evidence="13">1611_PpyrPB1</strain>
        <tissue evidence="13">Whole body</tissue>
    </source>
</reference>
<dbReference type="InterPro" id="IPR036179">
    <property type="entry name" value="Ig-like_dom_sf"/>
</dbReference>
<gene>
    <name evidence="13" type="ORF">PPYR_10099</name>
</gene>
<dbReference type="FunFam" id="2.60.40.10:FF:000053">
    <property type="entry name" value="Roundabout guidance receptor 1"/>
    <property type="match status" value="1"/>
</dbReference>
<dbReference type="InParanoid" id="A0A5N4AFM9"/>
<keyword evidence="4" id="KW-0677">Repeat</keyword>
<evidence type="ECO:0000256" key="10">
    <source>
        <dbReference type="SAM" id="Phobius"/>
    </source>
</evidence>
<dbReference type="SUPFAM" id="SSF49265">
    <property type="entry name" value="Fibronectin type III"/>
    <property type="match status" value="2"/>
</dbReference>
<dbReference type="CDD" id="cd00063">
    <property type="entry name" value="FN3"/>
    <property type="match status" value="3"/>
</dbReference>
<dbReference type="InterPro" id="IPR013783">
    <property type="entry name" value="Ig-like_fold"/>
</dbReference>
<feature type="compositionally biased region" description="Pro residues" evidence="9">
    <location>
        <begin position="965"/>
        <end position="990"/>
    </location>
</feature>
<dbReference type="GO" id="GO:0016020">
    <property type="term" value="C:membrane"/>
    <property type="evidence" value="ECO:0007669"/>
    <property type="project" value="UniProtKB-SubCell"/>
</dbReference>
<dbReference type="Proteomes" id="UP000327044">
    <property type="component" value="Unassembled WGS sequence"/>
</dbReference>
<evidence type="ECO:0000256" key="9">
    <source>
        <dbReference type="SAM" id="MobiDB-lite"/>
    </source>
</evidence>
<feature type="transmembrane region" description="Helical" evidence="10">
    <location>
        <begin position="852"/>
        <end position="874"/>
    </location>
</feature>
<dbReference type="PROSITE" id="PS50835">
    <property type="entry name" value="IG_LIKE"/>
    <property type="match status" value="5"/>
</dbReference>
<feature type="domain" description="Fibronectin type-III" evidence="12">
    <location>
        <begin position="645"/>
        <end position="739"/>
    </location>
</feature>
<evidence type="ECO:0000259" key="11">
    <source>
        <dbReference type="PROSITE" id="PS50835"/>
    </source>
</evidence>
<dbReference type="FunFam" id="2.60.40.10:FF:000028">
    <property type="entry name" value="Neuronal cell adhesion molecule"/>
    <property type="match status" value="1"/>
</dbReference>
<keyword evidence="7" id="KW-1015">Disulfide bond</keyword>
<comment type="subcellular location">
    <subcellularLocation>
        <location evidence="1">Membrane</location>
        <topology evidence="1">Single-pass membrane protein</topology>
    </subcellularLocation>
</comment>
<dbReference type="InterPro" id="IPR003599">
    <property type="entry name" value="Ig_sub"/>
</dbReference>
<evidence type="ECO:0000256" key="2">
    <source>
        <dbReference type="ARBA" id="ARBA00022692"/>
    </source>
</evidence>
<dbReference type="FunFam" id="2.60.40.10:FF:001167">
    <property type="entry name" value="Roundabout 2, isoform B"/>
    <property type="match status" value="1"/>
</dbReference>
<dbReference type="EMBL" id="VVIM01000007">
    <property type="protein sequence ID" value="KAB0796038.1"/>
    <property type="molecule type" value="Genomic_DNA"/>
</dbReference>
<dbReference type="InterPro" id="IPR013106">
    <property type="entry name" value="Ig_V-set"/>
</dbReference>
<dbReference type="FunFam" id="2.60.40.10:FF:000008">
    <property type="entry name" value="roundabout homolog 2 isoform X2"/>
    <property type="match status" value="2"/>
</dbReference>
<feature type="domain" description="Ig-like" evidence="11">
    <location>
        <begin position="142"/>
        <end position="230"/>
    </location>
</feature>
<dbReference type="Pfam" id="PF07679">
    <property type="entry name" value="I-set"/>
    <property type="match status" value="2"/>
</dbReference>
<dbReference type="PANTHER" id="PTHR44170">
    <property type="entry name" value="PROTEIN SIDEKICK"/>
    <property type="match status" value="1"/>
</dbReference>
<dbReference type="InterPro" id="IPR003961">
    <property type="entry name" value="FN3_dom"/>
</dbReference>
<evidence type="ECO:0000313" key="13">
    <source>
        <dbReference type="EMBL" id="KAB0796038.1"/>
    </source>
</evidence>
<feature type="region of interest" description="Disordered" evidence="9">
    <location>
        <begin position="520"/>
        <end position="539"/>
    </location>
</feature>
<keyword evidence="2 10" id="KW-0812">Transmembrane</keyword>
<dbReference type="SUPFAM" id="SSF48726">
    <property type="entry name" value="Immunoglobulin"/>
    <property type="match status" value="5"/>
</dbReference>
<feature type="domain" description="Fibronectin type-III" evidence="12">
    <location>
        <begin position="744"/>
        <end position="835"/>
    </location>
</feature>
<dbReference type="FunFam" id="2.60.40.10:FF:000026">
    <property type="entry name" value="roundabout homolog 2 isoform X1"/>
    <property type="match status" value="1"/>
</dbReference>
<dbReference type="AlphaFoldDB" id="A0A5N4AFM9"/>
<dbReference type="SMART" id="SM00060">
    <property type="entry name" value="FN3"/>
    <property type="match status" value="3"/>
</dbReference>
<dbReference type="SMART" id="SM00406">
    <property type="entry name" value="IGv"/>
    <property type="match status" value="2"/>
</dbReference>
<dbReference type="SMART" id="SM00408">
    <property type="entry name" value="IGc2"/>
    <property type="match status" value="5"/>
</dbReference>
<dbReference type="PROSITE" id="PS50853">
    <property type="entry name" value="FN3"/>
    <property type="match status" value="3"/>
</dbReference>
<feature type="domain" description="Fibronectin type-III" evidence="12">
    <location>
        <begin position="535"/>
        <end position="628"/>
    </location>
</feature>